<feature type="region of interest" description="Disordered" evidence="1">
    <location>
        <begin position="123"/>
        <end position="142"/>
    </location>
</feature>
<organism evidence="2 3">
    <name type="scientific">Andreprevotia lacus DSM 23236</name>
    <dbReference type="NCBI Taxonomy" id="1121001"/>
    <lineage>
        <taxon>Bacteria</taxon>
        <taxon>Pseudomonadati</taxon>
        <taxon>Pseudomonadota</taxon>
        <taxon>Betaproteobacteria</taxon>
        <taxon>Neisseriales</taxon>
        <taxon>Chitinibacteraceae</taxon>
        <taxon>Andreprevotia</taxon>
    </lineage>
</organism>
<dbReference type="RefSeq" id="WP_139798827.1">
    <property type="nucleotide sequence ID" value="NZ_FWXD01000015.1"/>
</dbReference>
<evidence type="ECO:0000313" key="3">
    <source>
        <dbReference type="Proteomes" id="UP000192761"/>
    </source>
</evidence>
<dbReference type="STRING" id="1121001.SAMN02745857_02618"/>
<proteinExistence type="predicted"/>
<keyword evidence="3" id="KW-1185">Reference proteome</keyword>
<evidence type="ECO:0000313" key="2">
    <source>
        <dbReference type="EMBL" id="SMC26856.1"/>
    </source>
</evidence>
<reference evidence="2 3" key="1">
    <citation type="submission" date="2017-04" db="EMBL/GenBank/DDBJ databases">
        <authorList>
            <person name="Afonso C.L."/>
            <person name="Miller P.J."/>
            <person name="Scott M.A."/>
            <person name="Spackman E."/>
            <person name="Goraichik I."/>
            <person name="Dimitrov K.M."/>
            <person name="Suarez D.L."/>
            <person name="Swayne D.E."/>
        </authorList>
    </citation>
    <scope>NUCLEOTIDE SEQUENCE [LARGE SCALE GENOMIC DNA]</scope>
    <source>
        <strain evidence="2 3">DSM 23236</strain>
    </source>
</reference>
<gene>
    <name evidence="2" type="ORF">SAMN02745857_02618</name>
</gene>
<evidence type="ECO:0000256" key="1">
    <source>
        <dbReference type="SAM" id="MobiDB-lite"/>
    </source>
</evidence>
<protein>
    <submittedName>
        <fullName evidence="2">Uncharacterized protein</fullName>
    </submittedName>
</protein>
<accession>A0A1W1XSI3</accession>
<dbReference type="EMBL" id="FWXD01000015">
    <property type="protein sequence ID" value="SMC26856.1"/>
    <property type="molecule type" value="Genomic_DNA"/>
</dbReference>
<dbReference type="Proteomes" id="UP000192761">
    <property type="component" value="Unassembled WGS sequence"/>
</dbReference>
<sequence length="142" mass="15995">MLAWLKSKLAGHYGDTPPAGPATAFPQTELMARPAPRADEDRHHPLRRSVVYRLKRDALLIVAEMNRGTKMEDCDLLARQLAFVQKELIQAAYHDEHIPKEDRIALAKYHALNIRHGLGERRTQPLRGVEVPPVRKPAKAAA</sequence>
<dbReference type="OrthoDB" id="8589642at2"/>
<name>A0A1W1XSI3_9NEIS</name>
<dbReference type="AlphaFoldDB" id="A0A1W1XSI3"/>